<dbReference type="PANTHER" id="PTHR12086">
    <property type="entry name" value="EF-HAND DOMAIN C-TERMINAL CONTAINING PROTEIN"/>
    <property type="match status" value="1"/>
</dbReference>
<dbReference type="FunFam" id="2.30.29.170:FF:000002">
    <property type="entry name" value="EF-hand domain (C-terminal) containing 1"/>
    <property type="match status" value="1"/>
</dbReference>
<dbReference type="Gene3D" id="2.30.29.170">
    <property type="match status" value="3"/>
</dbReference>
<dbReference type="PANTHER" id="PTHR12086:SF9">
    <property type="entry name" value="EF-HAND DOMAIN-CONTAINING PROTEIN 1"/>
    <property type="match status" value="1"/>
</dbReference>
<proteinExistence type="predicted"/>
<sequence>MPSSYLEKQAGVPMAHRRHGDVTPKPRGHALGQRTPAYVYVRELEVPPPSVAPIVAFDSSKSKVPNFIALDKKVLRFEGYFLEAVHESNLENYRVRKCVILYYLEDDTIQIIEPKVENSGILQGNFVKRHKIPKPESDANGEMGYYTHADLDIGAEVTFYGRTFHLQSADKFTMDFLAQQHANTEQVLNHATPRDAYTEARKAHMARETGTDIDANYGKKQYPMKEFMEASLGKFARPSDHRKRFNDHDRHVLRWFALWDDTSKLYGTKHRYTIHFFLADNTVEIRESYERNSGCDPFPKLLNRSRLLLEPKLEGPFATALSSTDERTPESDFFSWEHLSVGGYITIYNRNILLLDADESTRDWYKEHGIDVGPALVLPDNKVKPIPFVPPPHNGMGSDIDSLGSCYHLTPKPHRKTMEETDNKIILRFCASMDTTKPEDIHRRFIVSFMLCDRSVMIMEPPQRNSGIGGGKFMERGVHKNPVTGAFFTTTDFFIGARIHLVGRIFLLDNLDEYSAKYMETNPASFPHADRVQATRKVLAMLRTQPALVAKVQNLKELSIKEATAWLDGTDLVPHQVIAFVRNFASEEGHLDVAQVLAQLK</sequence>
<keyword evidence="6" id="KW-0966">Cell projection</keyword>
<dbReference type="OrthoDB" id="10255210at2759"/>
<evidence type="ECO:0000256" key="7">
    <source>
        <dbReference type="SAM" id="MobiDB-lite"/>
    </source>
</evidence>
<keyword evidence="5" id="KW-0206">Cytoskeleton</keyword>
<dbReference type="EMBL" id="JNBR01001735">
    <property type="protein sequence ID" value="OQR85249.1"/>
    <property type="molecule type" value="Genomic_DNA"/>
</dbReference>
<dbReference type="GO" id="GO:0043014">
    <property type="term" value="F:alpha-tubulin binding"/>
    <property type="evidence" value="ECO:0007669"/>
    <property type="project" value="TreeGrafter"/>
</dbReference>
<dbReference type="InterPro" id="IPR040193">
    <property type="entry name" value="EFHC1/EFHC2/EFHB"/>
</dbReference>
<dbReference type="InterPro" id="IPR006602">
    <property type="entry name" value="DM10_dom"/>
</dbReference>
<keyword evidence="3" id="KW-0963">Cytoplasm</keyword>
<dbReference type="GO" id="GO:0072686">
    <property type="term" value="C:mitotic spindle"/>
    <property type="evidence" value="ECO:0007669"/>
    <property type="project" value="TreeGrafter"/>
</dbReference>
<dbReference type="STRING" id="1202772.A0A1V9YHQ6"/>
<dbReference type="GO" id="GO:0007052">
    <property type="term" value="P:mitotic spindle organization"/>
    <property type="evidence" value="ECO:0007669"/>
    <property type="project" value="TreeGrafter"/>
</dbReference>
<dbReference type="SMART" id="SM00676">
    <property type="entry name" value="DM10"/>
    <property type="match status" value="3"/>
</dbReference>
<comment type="subcellular location">
    <subcellularLocation>
        <location evidence="1">Cell projection</location>
        <location evidence="1">Cilium</location>
    </subcellularLocation>
    <subcellularLocation>
        <location evidence="2">Cytoplasm</location>
        <location evidence="2">Cytoskeleton</location>
    </subcellularLocation>
</comment>
<protein>
    <submittedName>
        <fullName evidence="9">EF-hand domain-containing protein</fullName>
    </submittedName>
</protein>
<evidence type="ECO:0000256" key="3">
    <source>
        <dbReference type="ARBA" id="ARBA00022490"/>
    </source>
</evidence>
<gene>
    <name evidence="9" type="ORF">ACHHYP_12046</name>
</gene>
<reference evidence="9 10" key="1">
    <citation type="journal article" date="2014" name="Genome Biol. Evol.">
        <title>The secreted proteins of Achlya hypogyna and Thraustotheca clavata identify the ancestral oomycete secretome and reveal gene acquisitions by horizontal gene transfer.</title>
        <authorList>
            <person name="Misner I."/>
            <person name="Blouin N."/>
            <person name="Leonard G."/>
            <person name="Richards T.A."/>
            <person name="Lane C.E."/>
        </authorList>
    </citation>
    <scope>NUCLEOTIDE SEQUENCE [LARGE SCALE GENOMIC DNA]</scope>
    <source>
        <strain evidence="9 10">ATCC 48635</strain>
    </source>
</reference>
<feature type="domain" description="DM10" evidence="8">
    <location>
        <begin position="423"/>
        <end position="523"/>
    </location>
</feature>
<organism evidence="9 10">
    <name type="scientific">Achlya hypogyna</name>
    <name type="common">Oomycete</name>
    <name type="synonym">Protoachlya hypogyna</name>
    <dbReference type="NCBI Taxonomy" id="1202772"/>
    <lineage>
        <taxon>Eukaryota</taxon>
        <taxon>Sar</taxon>
        <taxon>Stramenopiles</taxon>
        <taxon>Oomycota</taxon>
        <taxon>Saprolegniomycetes</taxon>
        <taxon>Saprolegniales</taxon>
        <taxon>Achlyaceae</taxon>
        <taxon>Achlya</taxon>
    </lineage>
</organism>
<evidence type="ECO:0000256" key="4">
    <source>
        <dbReference type="ARBA" id="ARBA00022737"/>
    </source>
</evidence>
<keyword evidence="4" id="KW-0677">Repeat</keyword>
<dbReference type="Pfam" id="PF06565">
    <property type="entry name" value="DM10_dom"/>
    <property type="match status" value="3"/>
</dbReference>
<name>A0A1V9YHQ6_ACHHY</name>
<evidence type="ECO:0000256" key="6">
    <source>
        <dbReference type="ARBA" id="ARBA00023273"/>
    </source>
</evidence>
<accession>A0A1V9YHQ6</accession>
<dbReference type="Proteomes" id="UP000243579">
    <property type="component" value="Unassembled WGS sequence"/>
</dbReference>
<evidence type="ECO:0000259" key="8">
    <source>
        <dbReference type="PROSITE" id="PS51336"/>
    </source>
</evidence>
<feature type="region of interest" description="Disordered" evidence="7">
    <location>
        <begin position="1"/>
        <end position="29"/>
    </location>
</feature>
<evidence type="ECO:0000256" key="5">
    <source>
        <dbReference type="ARBA" id="ARBA00023212"/>
    </source>
</evidence>
<feature type="domain" description="DM10" evidence="8">
    <location>
        <begin position="249"/>
        <end position="369"/>
    </location>
</feature>
<comment type="caution">
    <text evidence="9">The sequence shown here is derived from an EMBL/GenBank/DDBJ whole genome shotgun (WGS) entry which is preliminary data.</text>
</comment>
<dbReference type="GO" id="GO:0005930">
    <property type="term" value="C:axoneme"/>
    <property type="evidence" value="ECO:0007669"/>
    <property type="project" value="TreeGrafter"/>
</dbReference>
<evidence type="ECO:0000313" key="9">
    <source>
        <dbReference type="EMBL" id="OQR85249.1"/>
    </source>
</evidence>
<dbReference type="AlphaFoldDB" id="A0A1V9YHQ6"/>
<evidence type="ECO:0000313" key="10">
    <source>
        <dbReference type="Proteomes" id="UP000243579"/>
    </source>
</evidence>
<dbReference type="GO" id="GO:0060285">
    <property type="term" value="P:cilium-dependent cell motility"/>
    <property type="evidence" value="ECO:0007669"/>
    <property type="project" value="TreeGrafter"/>
</dbReference>
<dbReference type="GO" id="GO:0000281">
    <property type="term" value="P:mitotic cytokinesis"/>
    <property type="evidence" value="ECO:0007669"/>
    <property type="project" value="TreeGrafter"/>
</dbReference>
<dbReference type="FunFam" id="2.30.29.170:FF:000004">
    <property type="entry name" value="EF-hand domain containing 2"/>
    <property type="match status" value="1"/>
</dbReference>
<feature type="domain" description="DM10" evidence="8">
    <location>
        <begin position="71"/>
        <end position="181"/>
    </location>
</feature>
<evidence type="ECO:0000256" key="1">
    <source>
        <dbReference type="ARBA" id="ARBA00004138"/>
    </source>
</evidence>
<evidence type="ECO:0000256" key="2">
    <source>
        <dbReference type="ARBA" id="ARBA00004245"/>
    </source>
</evidence>
<dbReference type="PROSITE" id="PS51336">
    <property type="entry name" value="DM10"/>
    <property type="match status" value="3"/>
</dbReference>
<keyword evidence="10" id="KW-1185">Reference proteome</keyword>